<evidence type="ECO:0000256" key="1">
    <source>
        <dbReference type="SAM" id="MobiDB-lite"/>
    </source>
</evidence>
<feature type="compositionally biased region" description="Low complexity" evidence="1">
    <location>
        <begin position="59"/>
        <end position="69"/>
    </location>
</feature>
<gene>
    <name evidence="2" type="ORF">P167DRAFT_367200</name>
</gene>
<dbReference type="AlphaFoldDB" id="A0A3N4KI66"/>
<keyword evidence="3" id="KW-1185">Reference proteome</keyword>
<sequence length="78" mass="8556">MRLRLFPFPPIHHHPVIQPSLGTKRSDQGAESGVRTVWRIISGLHSRGPPKPADSSKRTTTTTTTTTTTADVCTYSRG</sequence>
<feature type="region of interest" description="Disordered" evidence="1">
    <location>
        <begin position="40"/>
        <end position="78"/>
    </location>
</feature>
<dbReference type="InParanoid" id="A0A3N4KI66"/>
<dbReference type="Proteomes" id="UP000277580">
    <property type="component" value="Unassembled WGS sequence"/>
</dbReference>
<organism evidence="2 3">
    <name type="scientific">Morchella conica CCBAS932</name>
    <dbReference type="NCBI Taxonomy" id="1392247"/>
    <lineage>
        <taxon>Eukaryota</taxon>
        <taxon>Fungi</taxon>
        <taxon>Dikarya</taxon>
        <taxon>Ascomycota</taxon>
        <taxon>Pezizomycotina</taxon>
        <taxon>Pezizomycetes</taxon>
        <taxon>Pezizales</taxon>
        <taxon>Morchellaceae</taxon>
        <taxon>Morchella</taxon>
    </lineage>
</organism>
<dbReference type="EMBL" id="ML119169">
    <property type="protein sequence ID" value="RPB08061.1"/>
    <property type="molecule type" value="Genomic_DNA"/>
</dbReference>
<name>A0A3N4KI66_9PEZI</name>
<evidence type="ECO:0000313" key="3">
    <source>
        <dbReference type="Proteomes" id="UP000277580"/>
    </source>
</evidence>
<proteinExistence type="predicted"/>
<accession>A0A3N4KI66</accession>
<reference evidence="2 3" key="1">
    <citation type="journal article" date="2018" name="Nat. Ecol. Evol.">
        <title>Pezizomycetes genomes reveal the molecular basis of ectomycorrhizal truffle lifestyle.</title>
        <authorList>
            <person name="Murat C."/>
            <person name="Payen T."/>
            <person name="Noel B."/>
            <person name="Kuo A."/>
            <person name="Morin E."/>
            <person name="Chen J."/>
            <person name="Kohler A."/>
            <person name="Krizsan K."/>
            <person name="Balestrini R."/>
            <person name="Da Silva C."/>
            <person name="Montanini B."/>
            <person name="Hainaut M."/>
            <person name="Levati E."/>
            <person name="Barry K.W."/>
            <person name="Belfiori B."/>
            <person name="Cichocki N."/>
            <person name="Clum A."/>
            <person name="Dockter R.B."/>
            <person name="Fauchery L."/>
            <person name="Guy J."/>
            <person name="Iotti M."/>
            <person name="Le Tacon F."/>
            <person name="Lindquist E.A."/>
            <person name="Lipzen A."/>
            <person name="Malagnac F."/>
            <person name="Mello A."/>
            <person name="Molinier V."/>
            <person name="Miyauchi S."/>
            <person name="Poulain J."/>
            <person name="Riccioni C."/>
            <person name="Rubini A."/>
            <person name="Sitrit Y."/>
            <person name="Splivallo R."/>
            <person name="Traeger S."/>
            <person name="Wang M."/>
            <person name="Zifcakova L."/>
            <person name="Wipf D."/>
            <person name="Zambonelli A."/>
            <person name="Paolocci F."/>
            <person name="Nowrousian M."/>
            <person name="Ottonello S."/>
            <person name="Baldrian P."/>
            <person name="Spatafora J.W."/>
            <person name="Henrissat B."/>
            <person name="Nagy L.G."/>
            <person name="Aury J.M."/>
            <person name="Wincker P."/>
            <person name="Grigoriev I.V."/>
            <person name="Bonfante P."/>
            <person name="Martin F.M."/>
        </authorList>
    </citation>
    <scope>NUCLEOTIDE SEQUENCE [LARGE SCALE GENOMIC DNA]</scope>
    <source>
        <strain evidence="2 3">CCBAS932</strain>
    </source>
</reference>
<evidence type="ECO:0000313" key="2">
    <source>
        <dbReference type="EMBL" id="RPB08061.1"/>
    </source>
</evidence>
<protein>
    <submittedName>
        <fullName evidence="2">Uncharacterized protein</fullName>
    </submittedName>
</protein>